<organism evidence="1 2">
    <name type="scientific">Aphis craccivora</name>
    <name type="common">Cowpea aphid</name>
    <dbReference type="NCBI Taxonomy" id="307492"/>
    <lineage>
        <taxon>Eukaryota</taxon>
        <taxon>Metazoa</taxon>
        <taxon>Ecdysozoa</taxon>
        <taxon>Arthropoda</taxon>
        <taxon>Hexapoda</taxon>
        <taxon>Insecta</taxon>
        <taxon>Pterygota</taxon>
        <taxon>Neoptera</taxon>
        <taxon>Paraneoptera</taxon>
        <taxon>Hemiptera</taxon>
        <taxon>Sternorrhyncha</taxon>
        <taxon>Aphidomorpha</taxon>
        <taxon>Aphidoidea</taxon>
        <taxon>Aphididae</taxon>
        <taxon>Aphidini</taxon>
        <taxon>Aphis</taxon>
        <taxon>Aphis</taxon>
    </lineage>
</organism>
<evidence type="ECO:0000313" key="2">
    <source>
        <dbReference type="Proteomes" id="UP000478052"/>
    </source>
</evidence>
<dbReference type="OrthoDB" id="414982at2759"/>
<protein>
    <submittedName>
        <fullName evidence="1">Uncharacterized protein</fullName>
    </submittedName>
</protein>
<name>A0A6G0YSZ6_APHCR</name>
<reference evidence="1 2" key="1">
    <citation type="submission" date="2019-08" db="EMBL/GenBank/DDBJ databases">
        <title>Whole genome of Aphis craccivora.</title>
        <authorList>
            <person name="Voronova N.V."/>
            <person name="Shulinski R.S."/>
            <person name="Bandarenka Y.V."/>
            <person name="Zhorov D.G."/>
            <person name="Warner D."/>
        </authorList>
    </citation>
    <scope>NUCLEOTIDE SEQUENCE [LARGE SCALE GENOMIC DNA]</scope>
    <source>
        <strain evidence="1">180601</strain>
        <tissue evidence="1">Whole Body</tissue>
    </source>
</reference>
<gene>
    <name evidence="1" type="ORF">FWK35_00022280</name>
</gene>
<evidence type="ECO:0000313" key="1">
    <source>
        <dbReference type="EMBL" id="KAF0760846.1"/>
    </source>
</evidence>
<dbReference type="Proteomes" id="UP000478052">
    <property type="component" value="Unassembled WGS sequence"/>
</dbReference>
<dbReference type="AlphaFoldDB" id="A0A6G0YSZ6"/>
<proteinExistence type="predicted"/>
<comment type="caution">
    <text evidence="1">The sequence shown here is derived from an EMBL/GenBank/DDBJ whole genome shotgun (WGS) entry which is preliminary data.</text>
</comment>
<keyword evidence="2" id="KW-1185">Reference proteome</keyword>
<dbReference type="EMBL" id="VUJU01002562">
    <property type="protein sequence ID" value="KAF0760846.1"/>
    <property type="molecule type" value="Genomic_DNA"/>
</dbReference>
<accession>A0A6G0YSZ6</accession>
<sequence length="128" mass="15129">IPGLFSDETNGDIMTEFCALRSKSYSYKINGFYSSKEEIKAKGIRGHVVKNHMTFEDHRRYLFEGMDSVRVELEDKIHTLAHGHYRIEDDDEQINDWLDHKIDADGLEWDESEKELMRLLLREYTSNN</sequence>
<feature type="non-terminal residue" evidence="1">
    <location>
        <position position="1"/>
    </location>
</feature>